<comment type="similarity">
    <text evidence="2">Belongs to the MAD1 family.</text>
</comment>
<evidence type="ECO:0000256" key="1">
    <source>
        <dbReference type="ARBA" id="ARBA00004123"/>
    </source>
</evidence>
<evidence type="ECO:0000256" key="8">
    <source>
        <dbReference type="SAM" id="MobiDB-lite"/>
    </source>
</evidence>
<dbReference type="GO" id="GO:0072686">
    <property type="term" value="C:mitotic spindle"/>
    <property type="evidence" value="ECO:0007669"/>
    <property type="project" value="TreeGrafter"/>
</dbReference>
<accession>A0A131ZAX6</accession>
<feature type="region of interest" description="Disordered" evidence="8">
    <location>
        <begin position="34"/>
        <end position="64"/>
    </location>
</feature>
<keyword evidence="5" id="KW-0539">Nucleus</keyword>
<keyword evidence="6" id="KW-0131">Cell cycle</keyword>
<evidence type="ECO:0000313" key="9">
    <source>
        <dbReference type="EMBL" id="JAP88493.1"/>
    </source>
</evidence>
<keyword evidence="7" id="KW-0175">Coiled coil</keyword>
<dbReference type="PANTHER" id="PTHR23168:SF0">
    <property type="entry name" value="MITOTIC SPINDLE ASSEMBLY CHECKPOINT PROTEIN MAD1"/>
    <property type="match status" value="1"/>
</dbReference>
<feature type="coiled-coil region" evidence="7">
    <location>
        <begin position="492"/>
        <end position="628"/>
    </location>
</feature>
<dbReference type="GO" id="GO:0005635">
    <property type="term" value="C:nuclear envelope"/>
    <property type="evidence" value="ECO:0007669"/>
    <property type="project" value="TreeGrafter"/>
</dbReference>
<feature type="compositionally biased region" description="Low complexity" evidence="8">
    <location>
        <begin position="336"/>
        <end position="350"/>
    </location>
</feature>
<evidence type="ECO:0000256" key="4">
    <source>
        <dbReference type="ARBA" id="ARBA00022776"/>
    </source>
</evidence>
<evidence type="ECO:0000256" key="7">
    <source>
        <dbReference type="SAM" id="Coils"/>
    </source>
</evidence>
<evidence type="ECO:0000256" key="3">
    <source>
        <dbReference type="ARBA" id="ARBA00022618"/>
    </source>
</evidence>
<keyword evidence="4" id="KW-0498">Mitosis</keyword>
<dbReference type="GO" id="GO:0051315">
    <property type="term" value="P:attachment of mitotic spindle microtubules to kinetochore"/>
    <property type="evidence" value="ECO:0007669"/>
    <property type="project" value="TreeGrafter"/>
</dbReference>
<proteinExistence type="inferred from homology"/>
<feature type="non-terminal residue" evidence="9">
    <location>
        <position position="788"/>
    </location>
</feature>
<evidence type="ECO:0000256" key="2">
    <source>
        <dbReference type="ARBA" id="ARBA00008029"/>
    </source>
</evidence>
<protein>
    <submittedName>
        <fullName evidence="9">Mitotic spindle assembly checkpoint protein MAD1</fullName>
    </submittedName>
</protein>
<organism evidence="9">
    <name type="scientific">Rhipicephalus appendiculatus</name>
    <name type="common">Brown ear tick</name>
    <dbReference type="NCBI Taxonomy" id="34631"/>
    <lineage>
        <taxon>Eukaryota</taxon>
        <taxon>Metazoa</taxon>
        <taxon>Ecdysozoa</taxon>
        <taxon>Arthropoda</taxon>
        <taxon>Chelicerata</taxon>
        <taxon>Arachnida</taxon>
        <taxon>Acari</taxon>
        <taxon>Parasitiformes</taxon>
        <taxon>Ixodida</taxon>
        <taxon>Ixodoidea</taxon>
        <taxon>Ixodidae</taxon>
        <taxon>Rhipicephalinae</taxon>
        <taxon>Rhipicephalus</taxon>
        <taxon>Rhipicephalus</taxon>
    </lineage>
</organism>
<evidence type="ECO:0000256" key="5">
    <source>
        <dbReference type="ARBA" id="ARBA00023242"/>
    </source>
</evidence>
<dbReference type="PANTHER" id="PTHR23168">
    <property type="entry name" value="MITOTIC SPINDLE ASSEMBLY CHECKPOINT PROTEIN MAD1 MITOTIC ARREST DEFICIENT-LIKE PROTEIN 1"/>
    <property type="match status" value="1"/>
</dbReference>
<dbReference type="InterPro" id="IPR008672">
    <property type="entry name" value="Mad1"/>
</dbReference>
<dbReference type="Pfam" id="PF05557">
    <property type="entry name" value="MAD"/>
    <property type="match status" value="1"/>
</dbReference>
<dbReference type="GO" id="GO:0051301">
    <property type="term" value="P:cell division"/>
    <property type="evidence" value="ECO:0007669"/>
    <property type="project" value="UniProtKB-KW"/>
</dbReference>
<dbReference type="EMBL" id="GEDV01000064">
    <property type="protein sequence ID" value="JAP88493.1"/>
    <property type="molecule type" value="Transcribed_RNA"/>
</dbReference>
<sequence>LVFIPQRGCVSQIQGSTLLYSTLLVARKRRSQAQAMSNLPRNTEPTQQGQEQLTPRKSFPPPPLPIDDLKVVFRPRHGLNLSEWPQHSIARAIGTAAQLTDTTLHRLTMRIRREQNVAVVSTPDEELAAKLLQIKILCLANEQYEVHAYAAAPDASCKGVIYGIERKTTRTTLMTNLRSPTAQILHARMMGTSDMAIITFSGTLVPRYVYYYGAEYRCDIHKPRQKLCRLCLSTSHKADVCPTPDKRRCAVCGRPSPTENHACTPKCFNCGGEHPATDTRCPARRMKPFNKSCVRRHQERMAGNQMREEEKPGKVTSFNVEATNATTAPLHRPRARSWSTSQSRGRSHSQGRAEAEIRALKAELLQCRAEITRLTMQKNEEEPARKTIVLGYTRELDTLQEHLQKERDVNAELKQQVIKALEKEAEDRAEITQLRQQMKNRVSELEERWHRSQALCLELQQQLDQTKESAQETTFALEQEVQRLSASQVMIRTSLEEAKDQAEILKRHIREKELLISHLQSENSELRKSESKARELQRRLDEQKEAEELARIMRDELKRLPLVEKERAKLQEEVEQHRRARMNVHLIQERLLAAQHNTAKLKELQTLNTQLQVNVEQLQEQLEKWKELAAEPHCLASPTAVLQCLADLRHSELALTERQSKLLAENETLRSKAETSTQELRRTNAKLVKIQSQFDEQTALLRRMQRRLLLLGKEREAYRAMIESYQKEAGPNWPAAAAKQIQFLENVLTDYRHSLEQVDKELHELRCQRLSDSTTTSVEVQTDDIQFA</sequence>
<evidence type="ECO:0000256" key="6">
    <source>
        <dbReference type="ARBA" id="ARBA00023306"/>
    </source>
</evidence>
<feature type="non-terminal residue" evidence="9">
    <location>
        <position position="1"/>
    </location>
</feature>
<dbReference type="GO" id="GO:0007094">
    <property type="term" value="P:mitotic spindle assembly checkpoint signaling"/>
    <property type="evidence" value="ECO:0007669"/>
    <property type="project" value="InterPro"/>
</dbReference>
<dbReference type="AlphaFoldDB" id="A0A131ZAX6"/>
<name>A0A131ZAX6_RHIAP</name>
<feature type="region of interest" description="Disordered" evidence="8">
    <location>
        <begin position="325"/>
        <end position="353"/>
    </location>
</feature>
<keyword evidence="3" id="KW-0132">Cell division</keyword>
<reference evidence="9" key="1">
    <citation type="journal article" date="2016" name="Ticks Tick Borne Dis.">
        <title>De novo assembly and annotation of the salivary gland transcriptome of Rhipicephalus appendiculatus male and female ticks during blood feeding.</title>
        <authorList>
            <person name="de Castro M.H."/>
            <person name="de Klerk D."/>
            <person name="Pienaar R."/>
            <person name="Latif A.A."/>
            <person name="Rees D.J."/>
            <person name="Mans B.J."/>
        </authorList>
    </citation>
    <scope>NUCLEOTIDE SEQUENCE</scope>
    <source>
        <tissue evidence="9">Salivary glands</tissue>
    </source>
</reference>
<feature type="coiled-coil region" evidence="7">
    <location>
        <begin position="741"/>
        <end position="768"/>
    </location>
</feature>
<feature type="compositionally biased region" description="Polar residues" evidence="8">
    <location>
        <begin position="34"/>
        <end position="55"/>
    </location>
</feature>
<dbReference type="GO" id="GO:0000776">
    <property type="term" value="C:kinetochore"/>
    <property type="evidence" value="ECO:0007669"/>
    <property type="project" value="TreeGrafter"/>
</dbReference>
<comment type="subcellular location">
    <subcellularLocation>
        <location evidence="1">Nucleus</location>
    </subcellularLocation>
</comment>